<accession>A0AAP0F2F3</accession>
<dbReference type="AlphaFoldDB" id="A0AAP0F2F3"/>
<sequence length="142" mass="15276">MREDERERGDERGRRHGGGAHGSSESSAVAVRLRLRTTSSATFQHGGKMLTAQAARTSSATRGRSGGRGPVLTSCSSGRLHRQGSELANREDDGGSAGIIHDGARGRRGNVFSEAEVVSKKLQRPTVASQRKRASLQRKKRK</sequence>
<proteinExistence type="predicted"/>
<feature type="compositionally biased region" description="Low complexity" evidence="1">
    <location>
        <begin position="51"/>
        <end position="63"/>
    </location>
</feature>
<dbReference type="Proteomes" id="UP001419268">
    <property type="component" value="Unassembled WGS sequence"/>
</dbReference>
<feature type="compositionally biased region" description="Basic residues" evidence="1">
    <location>
        <begin position="130"/>
        <end position="142"/>
    </location>
</feature>
<evidence type="ECO:0000313" key="2">
    <source>
        <dbReference type="EMBL" id="KAK9100343.1"/>
    </source>
</evidence>
<reference evidence="2 3" key="1">
    <citation type="submission" date="2024-01" db="EMBL/GenBank/DDBJ databases">
        <title>Genome assemblies of Stephania.</title>
        <authorList>
            <person name="Yang L."/>
        </authorList>
    </citation>
    <scope>NUCLEOTIDE SEQUENCE [LARGE SCALE GENOMIC DNA]</scope>
    <source>
        <strain evidence="2">JXDWG</strain>
        <tissue evidence="2">Leaf</tissue>
    </source>
</reference>
<dbReference type="EMBL" id="JBBNAG010000010">
    <property type="protein sequence ID" value="KAK9100343.1"/>
    <property type="molecule type" value="Genomic_DNA"/>
</dbReference>
<keyword evidence="3" id="KW-1185">Reference proteome</keyword>
<comment type="caution">
    <text evidence="2">The sequence shown here is derived from an EMBL/GenBank/DDBJ whole genome shotgun (WGS) entry which is preliminary data.</text>
</comment>
<feature type="region of interest" description="Disordered" evidence="1">
    <location>
        <begin position="1"/>
        <end position="142"/>
    </location>
</feature>
<protein>
    <submittedName>
        <fullName evidence="2">Uncharacterized protein</fullName>
    </submittedName>
</protein>
<feature type="compositionally biased region" description="Basic and acidic residues" evidence="1">
    <location>
        <begin position="1"/>
        <end position="13"/>
    </location>
</feature>
<gene>
    <name evidence="2" type="ORF">Scep_023773</name>
</gene>
<evidence type="ECO:0000313" key="3">
    <source>
        <dbReference type="Proteomes" id="UP001419268"/>
    </source>
</evidence>
<organism evidence="2 3">
    <name type="scientific">Stephania cephalantha</name>
    <dbReference type="NCBI Taxonomy" id="152367"/>
    <lineage>
        <taxon>Eukaryota</taxon>
        <taxon>Viridiplantae</taxon>
        <taxon>Streptophyta</taxon>
        <taxon>Embryophyta</taxon>
        <taxon>Tracheophyta</taxon>
        <taxon>Spermatophyta</taxon>
        <taxon>Magnoliopsida</taxon>
        <taxon>Ranunculales</taxon>
        <taxon>Menispermaceae</taxon>
        <taxon>Menispermoideae</taxon>
        <taxon>Cissampelideae</taxon>
        <taxon>Stephania</taxon>
    </lineage>
</organism>
<evidence type="ECO:0000256" key="1">
    <source>
        <dbReference type="SAM" id="MobiDB-lite"/>
    </source>
</evidence>
<name>A0AAP0F2F3_9MAGN</name>